<evidence type="ECO:0000313" key="2">
    <source>
        <dbReference type="EMBL" id="PWY79843.1"/>
    </source>
</evidence>
<gene>
    <name evidence="2" type="ORF">BO83DRAFT_196842</name>
</gene>
<sequence length="75" mass="8480">MSESSEDQIATAKHQPNSITSDSHRVTPTKLQMSESHTNSNKQQPTANTNTKDWNRYKKKQKTALNRCTCALTCQ</sequence>
<comment type="caution">
    <text evidence="2">The sequence shown here is derived from an EMBL/GenBank/DDBJ whole genome shotgun (WGS) entry which is preliminary data.</text>
</comment>
<feature type="region of interest" description="Disordered" evidence="1">
    <location>
        <begin position="1"/>
        <end position="56"/>
    </location>
</feature>
<evidence type="ECO:0000256" key="1">
    <source>
        <dbReference type="SAM" id="MobiDB-lite"/>
    </source>
</evidence>
<reference evidence="2" key="1">
    <citation type="submission" date="2016-12" db="EMBL/GenBank/DDBJ databases">
        <title>The genomes of Aspergillus section Nigri reveals drivers in fungal speciation.</title>
        <authorList>
            <consortium name="DOE Joint Genome Institute"/>
            <person name="Vesth T.C."/>
            <person name="Nybo J."/>
            <person name="Theobald S."/>
            <person name="Brandl J."/>
            <person name="Frisvad J.C."/>
            <person name="Nielsen K.F."/>
            <person name="Lyhne E.K."/>
            <person name="Kogle M.E."/>
            <person name="Kuo A."/>
            <person name="Riley R."/>
            <person name="Clum A."/>
            <person name="Nolan M."/>
            <person name="Lipzen A."/>
            <person name="Salamov A."/>
            <person name="Henrissat B."/>
            <person name="Wiebenga A."/>
            <person name="De vries R.P."/>
            <person name="Grigoriev I.V."/>
            <person name="Mortensen U.H."/>
            <person name="Andersen M.R."/>
            <person name="Baker S.E."/>
        </authorList>
    </citation>
    <scope>NUCLEOTIDE SEQUENCE</scope>
    <source>
        <strain evidence="2">CBS 122712</strain>
    </source>
</reference>
<organism evidence="2 3">
    <name type="scientific">Aspergillus eucalypticola (strain CBS 122712 / IBT 29274)</name>
    <dbReference type="NCBI Taxonomy" id="1448314"/>
    <lineage>
        <taxon>Eukaryota</taxon>
        <taxon>Fungi</taxon>
        <taxon>Dikarya</taxon>
        <taxon>Ascomycota</taxon>
        <taxon>Pezizomycotina</taxon>
        <taxon>Eurotiomycetes</taxon>
        <taxon>Eurotiomycetidae</taxon>
        <taxon>Eurotiales</taxon>
        <taxon>Aspergillaceae</taxon>
        <taxon>Aspergillus</taxon>
        <taxon>Aspergillus subgen. Circumdati</taxon>
    </lineage>
</organism>
<dbReference type="AlphaFoldDB" id="A0A317W017"/>
<dbReference type="RefSeq" id="XP_025390990.1">
    <property type="nucleotide sequence ID" value="XM_025526604.1"/>
</dbReference>
<dbReference type="Proteomes" id="UP000246171">
    <property type="component" value="Unassembled WGS sequence"/>
</dbReference>
<evidence type="ECO:0000313" key="3">
    <source>
        <dbReference type="Proteomes" id="UP000246171"/>
    </source>
</evidence>
<dbReference type="GeneID" id="37048566"/>
<name>A0A317W017_ASPEC</name>
<dbReference type="VEuPathDB" id="FungiDB:BO83DRAFT_196842"/>
<dbReference type="EMBL" id="MSFU01000005">
    <property type="protein sequence ID" value="PWY79843.1"/>
    <property type="molecule type" value="Genomic_DNA"/>
</dbReference>
<keyword evidence="3" id="KW-1185">Reference proteome</keyword>
<feature type="compositionally biased region" description="Polar residues" evidence="1">
    <location>
        <begin position="29"/>
        <end position="52"/>
    </location>
</feature>
<proteinExistence type="predicted"/>
<accession>A0A317W017</accession>
<protein>
    <submittedName>
        <fullName evidence="2">Uncharacterized protein</fullName>
    </submittedName>
</protein>